<feature type="region of interest" description="Disordered" evidence="1">
    <location>
        <begin position="140"/>
        <end position="159"/>
    </location>
</feature>
<organism evidence="2 3">
    <name type="scientific">Liparis tanakae</name>
    <name type="common">Tanaka's snailfish</name>
    <dbReference type="NCBI Taxonomy" id="230148"/>
    <lineage>
        <taxon>Eukaryota</taxon>
        <taxon>Metazoa</taxon>
        <taxon>Chordata</taxon>
        <taxon>Craniata</taxon>
        <taxon>Vertebrata</taxon>
        <taxon>Euteleostomi</taxon>
        <taxon>Actinopterygii</taxon>
        <taxon>Neopterygii</taxon>
        <taxon>Teleostei</taxon>
        <taxon>Neoteleostei</taxon>
        <taxon>Acanthomorphata</taxon>
        <taxon>Eupercaria</taxon>
        <taxon>Perciformes</taxon>
        <taxon>Cottioidei</taxon>
        <taxon>Cottales</taxon>
        <taxon>Liparidae</taxon>
        <taxon>Liparis</taxon>
    </lineage>
</organism>
<protein>
    <submittedName>
        <fullName evidence="2">Uncharacterized protein</fullName>
    </submittedName>
</protein>
<evidence type="ECO:0000313" key="3">
    <source>
        <dbReference type="Proteomes" id="UP000314294"/>
    </source>
</evidence>
<gene>
    <name evidence="2" type="ORF">EYF80_009081</name>
</gene>
<comment type="caution">
    <text evidence="2">The sequence shown here is derived from an EMBL/GenBank/DDBJ whole genome shotgun (WGS) entry which is preliminary data.</text>
</comment>
<name>A0A4Z2IRS3_9TELE</name>
<proteinExistence type="predicted"/>
<keyword evidence="3" id="KW-1185">Reference proteome</keyword>
<sequence length="177" mass="18386">MYDMLSKKSAIDSRHWEIGTLFTRSSGVSGFLFTASGTKLLLTSSLAGGASCGLQREIKPSSESESECSPSWSGKLCRFLLFLILWDILIGLPSSEHSADSAVCSGSACGGPSVALAEGWSCDAGTECSGLKVEVVNRVSGRAPSTTSPPPDSVDNAYPRSGYAAAACAPSPELQLQ</sequence>
<evidence type="ECO:0000313" key="2">
    <source>
        <dbReference type="EMBL" id="TNN80575.1"/>
    </source>
</evidence>
<dbReference type="AlphaFoldDB" id="A0A4Z2IRS3"/>
<evidence type="ECO:0000256" key="1">
    <source>
        <dbReference type="SAM" id="MobiDB-lite"/>
    </source>
</evidence>
<dbReference type="EMBL" id="SRLO01000053">
    <property type="protein sequence ID" value="TNN80575.1"/>
    <property type="molecule type" value="Genomic_DNA"/>
</dbReference>
<dbReference type="Proteomes" id="UP000314294">
    <property type="component" value="Unassembled WGS sequence"/>
</dbReference>
<reference evidence="2 3" key="1">
    <citation type="submission" date="2019-03" db="EMBL/GenBank/DDBJ databases">
        <title>First draft genome of Liparis tanakae, snailfish: a comprehensive survey of snailfish specific genes.</title>
        <authorList>
            <person name="Kim W."/>
            <person name="Song I."/>
            <person name="Jeong J.-H."/>
            <person name="Kim D."/>
            <person name="Kim S."/>
            <person name="Ryu S."/>
            <person name="Song J.Y."/>
            <person name="Lee S.K."/>
        </authorList>
    </citation>
    <scope>NUCLEOTIDE SEQUENCE [LARGE SCALE GENOMIC DNA]</scope>
    <source>
        <tissue evidence="2">Muscle</tissue>
    </source>
</reference>
<accession>A0A4Z2IRS3</accession>